<proteinExistence type="predicted"/>
<dbReference type="AlphaFoldDB" id="A0A9D4FL42"/>
<reference evidence="1" key="1">
    <citation type="journal article" date="2019" name="bioRxiv">
        <title>The Genome of the Zebra Mussel, Dreissena polymorpha: A Resource for Invasive Species Research.</title>
        <authorList>
            <person name="McCartney M.A."/>
            <person name="Auch B."/>
            <person name="Kono T."/>
            <person name="Mallez S."/>
            <person name="Zhang Y."/>
            <person name="Obille A."/>
            <person name="Becker A."/>
            <person name="Abrahante J.E."/>
            <person name="Garbe J."/>
            <person name="Badalamenti J.P."/>
            <person name="Herman A."/>
            <person name="Mangelson H."/>
            <person name="Liachko I."/>
            <person name="Sullivan S."/>
            <person name="Sone E.D."/>
            <person name="Koren S."/>
            <person name="Silverstein K.A.T."/>
            <person name="Beckman K.B."/>
            <person name="Gohl D.M."/>
        </authorList>
    </citation>
    <scope>NUCLEOTIDE SEQUENCE</scope>
    <source>
        <strain evidence="1">Duluth1</strain>
        <tissue evidence="1">Whole animal</tissue>
    </source>
</reference>
<evidence type="ECO:0000313" key="2">
    <source>
        <dbReference type="Proteomes" id="UP000828390"/>
    </source>
</evidence>
<reference evidence="1" key="2">
    <citation type="submission" date="2020-11" db="EMBL/GenBank/DDBJ databases">
        <authorList>
            <person name="McCartney M.A."/>
            <person name="Auch B."/>
            <person name="Kono T."/>
            <person name="Mallez S."/>
            <person name="Becker A."/>
            <person name="Gohl D.M."/>
            <person name="Silverstein K.A.T."/>
            <person name="Koren S."/>
            <person name="Bechman K.B."/>
            <person name="Herman A."/>
            <person name="Abrahante J.E."/>
            <person name="Garbe J."/>
        </authorList>
    </citation>
    <scope>NUCLEOTIDE SEQUENCE</scope>
    <source>
        <strain evidence="1">Duluth1</strain>
        <tissue evidence="1">Whole animal</tissue>
    </source>
</reference>
<keyword evidence="2" id="KW-1185">Reference proteome</keyword>
<dbReference type="Proteomes" id="UP000828390">
    <property type="component" value="Unassembled WGS sequence"/>
</dbReference>
<name>A0A9D4FL42_DREPO</name>
<protein>
    <submittedName>
        <fullName evidence="1">Uncharacterized protein</fullName>
    </submittedName>
</protein>
<gene>
    <name evidence="1" type="ORF">DPMN_154443</name>
</gene>
<accession>A0A9D4FL42</accession>
<evidence type="ECO:0000313" key="1">
    <source>
        <dbReference type="EMBL" id="KAH3800800.1"/>
    </source>
</evidence>
<comment type="caution">
    <text evidence="1">The sequence shown here is derived from an EMBL/GenBank/DDBJ whole genome shotgun (WGS) entry which is preliminary data.</text>
</comment>
<organism evidence="1 2">
    <name type="scientific">Dreissena polymorpha</name>
    <name type="common">Zebra mussel</name>
    <name type="synonym">Mytilus polymorpha</name>
    <dbReference type="NCBI Taxonomy" id="45954"/>
    <lineage>
        <taxon>Eukaryota</taxon>
        <taxon>Metazoa</taxon>
        <taxon>Spiralia</taxon>
        <taxon>Lophotrochozoa</taxon>
        <taxon>Mollusca</taxon>
        <taxon>Bivalvia</taxon>
        <taxon>Autobranchia</taxon>
        <taxon>Heteroconchia</taxon>
        <taxon>Euheterodonta</taxon>
        <taxon>Imparidentia</taxon>
        <taxon>Neoheterodontei</taxon>
        <taxon>Myida</taxon>
        <taxon>Dreissenoidea</taxon>
        <taxon>Dreissenidae</taxon>
        <taxon>Dreissena</taxon>
    </lineage>
</organism>
<dbReference type="EMBL" id="JAIWYP010000007">
    <property type="protein sequence ID" value="KAH3800800.1"/>
    <property type="molecule type" value="Genomic_DNA"/>
</dbReference>
<sequence length="137" mass="14843">MAPNVIKPRDDRSPLSTSLHQTITTAVQYILDFNTNGGFLTAEISRQLVVSAVVSAVVSDFVSVVVRSMLERVRDGAIAGLGSMLELLCDGAIAGIGSMLEQSCRRIPPGLYEDVRQHIKEMLDANVIRESDVVEEA</sequence>